<reference evidence="2 3" key="1">
    <citation type="submission" date="2012-10" db="EMBL/GenBank/DDBJ databases">
        <title>Genome assembly of Amycolatopsis azurea DSM 43854.</title>
        <authorList>
            <person name="Khatri I."/>
            <person name="Kaur I."/>
            <person name="Subramanian S."/>
            <person name="Mayilraj S."/>
        </authorList>
    </citation>
    <scope>NUCLEOTIDE SEQUENCE [LARGE SCALE GENOMIC DNA]</scope>
    <source>
        <strain evidence="2 3">DSM 43854</strain>
    </source>
</reference>
<sequence length="42" mass="4461">MHASAHMGLAAAEFYGTANGGPRSPSGWAHRHSGRRKTRSTP</sequence>
<evidence type="ECO:0000313" key="3">
    <source>
        <dbReference type="Proteomes" id="UP000014137"/>
    </source>
</evidence>
<dbReference type="Proteomes" id="UP000014137">
    <property type="component" value="Unassembled WGS sequence"/>
</dbReference>
<accession>M2QEJ1</accession>
<organism evidence="2 3">
    <name type="scientific">Amycolatopsis azurea DSM 43854</name>
    <dbReference type="NCBI Taxonomy" id="1238180"/>
    <lineage>
        <taxon>Bacteria</taxon>
        <taxon>Bacillati</taxon>
        <taxon>Actinomycetota</taxon>
        <taxon>Actinomycetes</taxon>
        <taxon>Pseudonocardiales</taxon>
        <taxon>Pseudonocardiaceae</taxon>
        <taxon>Amycolatopsis</taxon>
    </lineage>
</organism>
<comment type="caution">
    <text evidence="2">The sequence shown here is derived from an EMBL/GenBank/DDBJ whole genome shotgun (WGS) entry which is preliminary data.</text>
</comment>
<gene>
    <name evidence="2" type="ORF">C791_5910</name>
</gene>
<dbReference type="PATRIC" id="fig|1238180.3.peg.5825"/>
<evidence type="ECO:0000256" key="1">
    <source>
        <dbReference type="SAM" id="MobiDB-lite"/>
    </source>
</evidence>
<evidence type="ECO:0000313" key="2">
    <source>
        <dbReference type="EMBL" id="EMD24442.1"/>
    </source>
</evidence>
<dbReference type="EMBL" id="ANMG01000058">
    <property type="protein sequence ID" value="EMD24442.1"/>
    <property type="molecule type" value="Genomic_DNA"/>
</dbReference>
<protein>
    <submittedName>
        <fullName evidence="2">Uncharacterized protein</fullName>
    </submittedName>
</protein>
<proteinExistence type="predicted"/>
<dbReference type="AlphaFoldDB" id="M2QEJ1"/>
<name>M2QEJ1_9PSEU</name>
<feature type="compositionally biased region" description="Basic residues" evidence="1">
    <location>
        <begin position="29"/>
        <end position="42"/>
    </location>
</feature>
<feature type="region of interest" description="Disordered" evidence="1">
    <location>
        <begin position="15"/>
        <end position="42"/>
    </location>
</feature>